<comment type="subcellular location">
    <subcellularLocation>
        <location evidence="1">Cell membrane</location>
        <topology evidence="1">Multi-pass membrane protein</topology>
    </subcellularLocation>
</comment>
<reference evidence="12" key="2">
    <citation type="submission" date="2019-02" db="EMBL/GenBank/DDBJ databases">
        <authorList>
            <person name="Chen S.-C."/>
            <person name="Chien H.-H."/>
            <person name="Lai M.-C."/>
        </authorList>
    </citation>
    <scope>NUCLEOTIDE SEQUENCE</scope>
    <source>
        <strain evidence="12">N2F9704</strain>
    </source>
</reference>
<dbReference type="AlphaFoldDB" id="A0A8A3S6B1"/>
<name>A0A8A3S6B1_9EURY</name>
<dbReference type="FunFam" id="1.10.3470.10:FF:000001">
    <property type="entry name" value="Vitamin B12 ABC transporter permease BtuC"/>
    <property type="match status" value="1"/>
</dbReference>
<sequence>MNKVNRTAPSVKSRDSIVAGTLCGLPIILFFVSLFLGRFSVDPLTVPQVLAAAALESIPNFPLSIPHTWPDVVDTVILKVRFPRVIAALLIGTGLAVSGASFQGLFRNPLVSPHILGVASGAGFGAALGIILSGETWVIQTFAFSFGVLAVGLTYTLAKIYKTTPTLVLVLAGIVVGSFFSALISLLKYMADPYEKLPAIVFWLMGSLSSVKAGDLMFLLVPIVLGTTVLLLIRWRINVLAMGEDEARTLGVDTARMARAIILCATLITATAVCFSGVIGWVGLVVPHIARMIVGPDYRKLLPLSAAIGASYLLIIDDLARTLTAAEIPLGILTAIIGAPVFAWLLKTKKVGWS</sequence>
<evidence type="ECO:0000256" key="5">
    <source>
        <dbReference type="ARBA" id="ARBA00022692"/>
    </source>
</evidence>
<protein>
    <recommendedName>
        <fullName evidence="10">Cobalamin import system permease protein BtuC</fullName>
    </recommendedName>
</protein>
<dbReference type="GO" id="GO:0022857">
    <property type="term" value="F:transmembrane transporter activity"/>
    <property type="evidence" value="ECO:0007669"/>
    <property type="project" value="InterPro"/>
</dbReference>
<keyword evidence="4" id="KW-1003">Cell membrane</keyword>
<dbReference type="EMBL" id="CP036172">
    <property type="protein sequence ID" value="QSZ67688.1"/>
    <property type="molecule type" value="Genomic_DNA"/>
</dbReference>
<evidence type="ECO:0000256" key="10">
    <source>
        <dbReference type="ARBA" id="ARBA00071366"/>
    </source>
</evidence>
<dbReference type="SUPFAM" id="SSF81345">
    <property type="entry name" value="ABC transporter involved in vitamin B12 uptake, BtuC"/>
    <property type="match status" value="1"/>
</dbReference>
<evidence type="ECO:0000256" key="3">
    <source>
        <dbReference type="ARBA" id="ARBA00022448"/>
    </source>
</evidence>
<comment type="similarity">
    <text evidence="2">Belongs to the binding-protein-dependent transport system permease family. FecCD subfamily.</text>
</comment>
<feature type="transmembrane region" description="Helical" evidence="11">
    <location>
        <begin position="85"/>
        <end position="106"/>
    </location>
</feature>
<accession>A0A8A3S6B1</accession>
<keyword evidence="3" id="KW-0813">Transport</keyword>
<dbReference type="GO" id="GO:0033214">
    <property type="term" value="P:siderophore-iron import into cell"/>
    <property type="evidence" value="ECO:0007669"/>
    <property type="project" value="TreeGrafter"/>
</dbReference>
<evidence type="ECO:0000256" key="9">
    <source>
        <dbReference type="ARBA" id="ARBA00064420"/>
    </source>
</evidence>
<dbReference type="CDD" id="cd06550">
    <property type="entry name" value="TM_ABC_iron-siderophores_like"/>
    <property type="match status" value="1"/>
</dbReference>
<comment type="subunit">
    <text evidence="9">The complex is composed of two ATP-binding proteins (BtuD), two transmembrane proteins (BtuC) and a solute-binding protein (BtuF).</text>
</comment>
<evidence type="ECO:0000256" key="2">
    <source>
        <dbReference type="ARBA" id="ARBA00007935"/>
    </source>
</evidence>
<reference evidence="12" key="1">
    <citation type="journal article" date="2001" name="Int. J. Syst. Evol. Microbiol.">
        <title>Methanofollis aquaemaris sp. nov., a methanogen isolated from an aquaculture fish pond.</title>
        <authorList>
            <person name="Lai M.C."/>
            <person name="Chen S.C."/>
        </authorList>
    </citation>
    <scope>NUCLEOTIDE SEQUENCE</scope>
    <source>
        <strain evidence="12">N2F9704</strain>
    </source>
</reference>
<proteinExistence type="inferred from homology"/>
<evidence type="ECO:0000313" key="12">
    <source>
        <dbReference type="EMBL" id="QSZ67688.1"/>
    </source>
</evidence>
<feature type="transmembrane region" description="Helical" evidence="11">
    <location>
        <begin position="218"/>
        <end position="237"/>
    </location>
</feature>
<dbReference type="KEGG" id="maqe:RJ40_09295"/>
<dbReference type="PANTHER" id="PTHR30472:SF70">
    <property type="entry name" value="MOLYBDATE IMPORT SYSTEM PERMEASE PROTEIN MOLB"/>
    <property type="match status" value="1"/>
</dbReference>
<dbReference type="Pfam" id="PF01032">
    <property type="entry name" value="FecCD"/>
    <property type="match status" value="1"/>
</dbReference>
<keyword evidence="5 11" id="KW-0812">Transmembrane</keyword>
<evidence type="ECO:0000256" key="11">
    <source>
        <dbReference type="SAM" id="Phobius"/>
    </source>
</evidence>
<evidence type="ECO:0000256" key="4">
    <source>
        <dbReference type="ARBA" id="ARBA00022475"/>
    </source>
</evidence>
<gene>
    <name evidence="12" type="ORF">RJ40_09295</name>
</gene>
<organism evidence="12 13">
    <name type="scientific">Methanofollis aquaemaris</name>
    <dbReference type="NCBI Taxonomy" id="126734"/>
    <lineage>
        <taxon>Archaea</taxon>
        <taxon>Methanobacteriati</taxon>
        <taxon>Methanobacteriota</taxon>
        <taxon>Stenosarchaea group</taxon>
        <taxon>Methanomicrobia</taxon>
        <taxon>Methanomicrobiales</taxon>
        <taxon>Methanomicrobiaceae</taxon>
        <taxon>Methanofollis</taxon>
    </lineage>
</organism>
<feature type="transmembrane region" description="Helical" evidence="11">
    <location>
        <begin position="167"/>
        <end position="187"/>
    </location>
</feature>
<evidence type="ECO:0000256" key="6">
    <source>
        <dbReference type="ARBA" id="ARBA00022989"/>
    </source>
</evidence>
<keyword evidence="13" id="KW-1185">Reference proteome</keyword>
<dbReference type="InterPro" id="IPR037294">
    <property type="entry name" value="ABC_BtuC-like"/>
</dbReference>
<evidence type="ECO:0000313" key="13">
    <source>
        <dbReference type="Proteomes" id="UP001042704"/>
    </source>
</evidence>
<keyword evidence="6 11" id="KW-1133">Transmembrane helix</keyword>
<feature type="transmembrane region" description="Helical" evidence="11">
    <location>
        <begin position="16"/>
        <end position="36"/>
    </location>
</feature>
<keyword evidence="7 11" id="KW-0472">Membrane</keyword>
<dbReference type="PANTHER" id="PTHR30472">
    <property type="entry name" value="FERRIC ENTEROBACTIN TRANSPORT SYSTEM PERMEASE PROTEIN"/>
    <property type="match status" value="1"/>
</dbReference>
<feature type="transmembrane region" description="Helical" evidence="11">
    <location>
        <begin position="113"/>
        <end position="131"/>
    </location>
</feature>
<feature type="transmembrane region" description="Helical" evidence="11">
    <location>
        <begin position="257"/>
        <end position="286"/>
    </location>
</feature>
<dbReference type="InterPro" id="IPR000522">
    <property type="entry name" value="ABC_transptr_permease_BtuC"/>
</dbReference>
<dbReference type="Proteomes" id="UP001042704">
    <property type="component" value="Chromosome"/>
</dbReference>
<dbReference type="Gene3D" id="1.10.3470.10">
    <property type="entry name" value="ABC transporter involved in vitamin B12 uptake, BtuC"/>
    <property type="match status" value="1"/>
</dbReference>
<feature type="transmembrane region" description="Helical" evidence="11">
    <location>
        <begin position="137"/>
        <end position="155"/>
    </location>
</feature>
<dbReference type="GO" id="GO:0005886">
    <property type="term" value="C:plasma membrane"/>
    <property type="evidence" value="ECO:0007669"/>
    <property type="project" value="UniProtKB-SubCell"/>
</dbReference>
<evidence type="ECO:0000256" key="7">
    <source>
        <dbReference type="ARBA" id="ARBA00023136"/>
    </source>
</evidence>
<feature type="transmembrane region" description="Helical" evidence="11">
    <location>
        <begin position="328"/>
        <end position="346"/>
    </location>
</feature>
<evidence type="ECO:0000256" key="8">
    <source>
        <dbReference type="ARBA" id="ARBA00053891"/>
    </source>
</evidence>
<comment type="function">
    <text evidence="8">Required for corrinoid utilization. Probably part of the ABC transporter complex BtuCDF involved in cobalamin (vitamin B12) import. Probably involved in the translocation of the substrate across the membrane.</text>
</comment>
<evidence type="ECO:0000256" key="1">
    <source>
        <dbReference type="ARBA" id="ARBA00004651"/>
    </source>
</evidence>